<dbReference type="Proteomes" id="UP000215441">
    <property type="component" value="Unassembled WGS sequence"/>
</dbReference>
<evidence type="ECO:0000256" key="7">
    <source>
        <dbReference type="RuleBase" id="RU363032"/>
    </source>
</evidence>
<accession>A0A235EJ90</accession>
<evidence type="ECO:0000256" key="6">
    <source>
        <dbReference type="ARBA" id="ARBA00023136"/>
    </source>
</evidence>
<dbReference type="OrthoDB" id="5298727at2"/>
<dbReference type="InterPro" id="IPR000515">
    <property type="entry name" value="MetI-like"/>
</dbReference>
<dbReference type="GO" id="GO:0005886">
    <property type="term" value="C:plasma membrane"/>
    <property type="evidence" value="ECO:0007669"/>
    <property type="project" value="UniProtKB-SubCell"/>
</dbReference>
<keyword evidence="6 7" id="KW-0472">Membrane</keyword>
<evidence type="ECO:0000256" key="2">
    <source>
        <dbReference type="ARBA" id="ARBA00022448"/>
    </source>
</evidence>
<proteinExistence type="inferred from homology"/>
<evidence type="ECO:0000256" key="3">
    <source>
        <dbReference type="ARBA" id="ARBA00022475"/>
    </source>
</evidence>
<dbReference type="PANTHER" id="PTHR30151:SF38">
    <property type="entry name" value="ALIPHATIC SULFONATES TRANSPORT PERMEASE PROTEIN SSUC-RELATED"/>
    <property type="match status" value="1"/>
</dbReference>
<feature type="transmembrane region" description="Helical" evidence="7">
    <location>
        <begin position="103"/>
        <end position="124"/>
    </location>
</feature>
<dbReference type="PANTHER" id="PTHR30151">
    <property type="entry name" value="ALKANE SULFONATE ABC TRANSPORTER-RELATED, MEMBRANE SUBUNIT"/>
    <property type="match status" value="1"/>
</dbReference>
<comment type="caution">
    <text evidence="9">The sequence shown here is derived from an EMBL/GenBank/DDBJ whole genome shotgun (WGS) entry which is preliminary data.</text>
</comment>
<keyword evidence="2 7" id="KW-0813">Transport</keyword>
<keyword evidence="4 7" id="KW-0812">Transmembrane</keyword>
<feature type="transmembrane region" description="Helical" evidence="7">
    <location>
        <begin position="170"/>
        <end position="196"/>
    </location>
</feature>
<reference evidence="9 10" key="1">
    <citation type="submission" date="2017-07" db="EMBL/GenBank/DDBJ databases">
        <title>Acidovorax KNDSW TSA 6 genome sequence and assembly.</title>
        <authorList>
            <person name="Mayilraj S."/>
        </authorList>
    </citation>
    <scope>NUCLEOTIDE SEQUENCE [LARGE SCALE GENOMIC DNA]</scope>
    <source>
        <strain evidence="9 10">KNDSW-TSA6</strain>
    </source>
</reference>
<keyword evidence="3" id="KW-1003">Cell membrane</keyword>
<dbReference type="EMBL" id="NOIG01000010">
    <property type="protein sequence ID" value="OYD49112.1"/>
    <property type="molecule type" value="Genomic_DNA"/>
</dbReference>
<feature type="domain" description="ABC transmembrane type-1" evidence="8">
    <location>
        <begin position="64"/>
        <end position="245"/>
    </location>
</feature>
<dbReference type="PROSITE" id="PS50928">
    <property type="entry name" value="ABC_TM1"/>
    <property type="match status" value="1"/>
</dbReference>
<feature type="transmembrane region" description="Helical" evidence="7">
    <location>
        <begin position="226"/>
        <end position="248"/>
    </location>
</feature>
<dbReference type="GO" id="GO:0055085">
    <property type="term" value="P:transmembrane transport"/>
    <property type="evidence" value="ECO:0007669"/>
    <property type="project" value="InterPro"/>
</dbReference>
<evidence type="ECO:0000256" key="1">
    <source>
        <dbReference type="ARBA" id="ARBA00004651"/>
    </source>
</evidence>
<dbReference type="Gene3D" id="1.10.3720.10">
    <property type="entry name" value="MetI-like"/>
    <property type="match status" value="1"/>
</dbReference>
<feature type="transmembrane region" description="Helical" evidence="7">
    <location>
        <begin position="130"/>
        <end position="149"/>
    </location>
</feature>
<comment type="subcellular location">
    <subcellularLocation>
        <location evidence="1 7">Cell membrane</location>
        <topology evidence="1 7">Multi-pass membrane protein</topology>
    </subcellularLocation>
</comment>
<evidence type="ECO:0000313" key="10">
    <source>
        <dbReference type="Proteomes" id="UP000215441"/>
    </source>
</evidence>
<organism evidence="9 10">
    <name type="scientific">Acidovorax kalamii</name>
    <dbReference type="NCBI Taxonomy" id="2004485"/>
    <lineage>
        <taxon>Bacteria</taxon>
        <taxon>Pseudomonadati</taxon>
        <taxon>Pseudomonadota</taxon>
        <taxon>Betaproteobacteria</taxon>
        <taxon>Burkholderiales</taxon>
        <taxon>Comamonadaceae</taxon>
        <taxon>Acidovorax</taxon>
    </lineage>
</organism>
<name>A0A235EJ90_9BURK</name>
<sequence>MSVNNVFQRVPRRLRGWVLPAVILLVWWAAVAGGWSTSPLLVSPAAVWQRGVAQVASGELWVALSASLWRMGWGFAIGAAAGLAVGALLGWSRWAERLVGPSFHTLKQISLFAWIPMLSMWFGLGDASKVAFVALAAFFPVVLNTFEGLRSVPREYLEVARVYEFSVAQTLARVVAPAAAPSLFTGIQLSLIYAWLATLGAEYLLASGKGLGNTLIDGREHFWMDLVLFGVVVIGLVGFALNWVLAAAERRLLAWRDRTVAKY</sequence>
<gene>
    <name evidence="9" type="ORF">CBY09_15725</name>
</gene>
<evidence type="ECO:0000256" key="4">
    <source>
        <dbReference type="ARBA" id="ARBA00022692"/>
    </source>
</evidence>
<dbReference type="AlphaFoldDB" id="A0A235EJ90"/>
<protein>
    <submittedName>
        <fullName evidence="9">Taurine ABC transporter permease</fullName>
    </submittedName>
</protein>
<dbReference type="InterPro" id="IPR035906">
    <property type="entry name" value="MetI-like_sf"/>
</dbReference>
<keyword evidence="10" id="KW-1185">Reference proteome</keyword>
<feature type="transmembrane region" description="Helical" evidence="7">
    <location>
        <begin position="71"/>
        <end position="91"/>
    </location>
</feature>
<feature type="transmembrane region" description="Helical" evidence="7">
    <location>
        <begin position="17"/>
        <end position="35"/>
    </location>
</feature>
<comment type="similarity">
    <text evidence="7">Belongs to the binding-protein-dependent transport system permease family.</text>
</comment>
<keyword evidence="5 7" id="KW-1133">Transmembrane helix</keyword>
<dbReference type="Pfam" id="PF00528">
    <property type="entry name" value="BPD_transp_1"/>
    <property type="match status" value="1"/>
</dbReference>
<evidence type="ECO:0000259" key="8">
    <source>
        <dbReference type="PROSITE" id="PS50928"/>
    </source>
</evidence>
<evidence type="ECO:0000313" key="9">
    <source>
        <dbReference type="EMBL" id="OYD49112.1"/>
    </source>
</evidence>
<evidence type="ECO:0000256" key="5">
    <source>
        <dbReference type="ARBA" id="ARBA00022989"/>
    </source>
</evidence>
<dbReference type="SUPFAM" id="SSF161098">
    <property type="entry name" value="MetI-like"/>
    <property type="match status" value="1"/>
</dbReference>
<dbReference type="RefSeq" id="WP_094290534.1">
    <property type="nucleotide sequence ID" value="NZ_NOIG01000010.1"/>
</dbReference>